<keyword evidence="2" id="KW-1133">Transmembrane helix</keyword>
<feature type="transmembrane region" description="Helical" evidence="2">
    <location>
        <begin position="90"/>
        <end position="107"/>
    </location>
</feature>
<feature type="region of interest" description="Disordered" evidence="1">
    <location>
        <begin position="189"/>
        <end position="218"/>
    </location>
</feature>
<protein>
    <submittedName>
        <fullName evidence="3">Uncharacterized protein</fullName>
    </submittedName>
</protein>
<name>A0A6J8CST4_MYTCO</name>
<feature type="transmembrane region" description="Helical" evidence="2">
    <location>
        <begin position="7"/>
        <end position="29"/>
    </location>
</feature>
<evidence type="ECO:0000256" key="2">
    <source>
        <dbReference type="SAM" id="Phobius"/>
    </source>
</evidence>
<evidence type="ECO:0000256" key="1">
    <source>
        <dbReference type="SAM" id="MobiDB-lite"/>
    </source>
</evidence>
<sequence length="244" mass="27019">MEKLCPAIFGVVTLVLLCAGAFSPGWLVVDFANLVGLQGYNYISGRTTVHMGLYYVIFTGNGFTVTVTFGEVSGFQSLITTHLLEYQIETILGFVLSLISMIITLAYNKKGTVGVLIAPIILYMLAGIVTLMAVGRWLTKVLLESREKDVTLIVPYSLILSGLGAVFCVVTMIIISYMLCKHNTADQPQEDQESSEISEERYQQMQPKMKGRPSKGQTQDIDLTTVLDYLTNLKNRDEVYAYAN</sequence>
<dbReference type="Gene3D" id="1.20.140.150">
    <property type="match status" value="1"/>
</dbReference>
<organism evidence="3 4">
    <name type="scientific">Mytilus coruscus</name>
    <name type="common">Sea mussel</name>
    <dbReference type="NCBI Taxonomy" id="42192"/>
    <lineage>
        <taxon>Eukaryota</taxon>
        <taxon>Metazoa</taxon>
        <taxon>Spiralia</taxon>
        <taxon>Lophotrochozoa</taxon>
        <taxon>Mollusca</taxon>
        <taxon>Bivalvia</taxon>
        <taxon>Autobranchia</taxon>
        <taxon>Pteriomorphia</taxon>
        <taxon>Mytilida</taxon>
        <taxon>Mytiloidea</taxon>
        <taxon>Mytilidae</taxon>
        <taxon>Mytilinae</taxon>
        <taxon>Mytilus</taxon>
    </lineage>
</organism>
<feature type="transmembrane region" description="Helical" evidence="2">
    <location>
        <begin position="150"/>
        <end position="179"/>
    </location>
</feature>
<dbReference type="AlphaFoldDB" id="A0A6J8CST4"/>
<feature type="transmembrane region" description="Helical" evidence="2">
    <location>
        <begin position="113"/>
        <end position="138"/>
    </location>
</feature>
<dbReference type="Proteomes" id="UP000507470">
    <property type="component" value="Unassembled WGS sequence"/>
</dbReference>
<keyword evidence="2" id="KW-0472">Membrane</keyword>
<proteinExistence type="predicted"/>
<evidence type="ECO:0000313" key="3">
    <source>
        <dbReference type="EMBL" id="CAC5399608.1"/>
    </source>
</evidence>
<accession>A0A6J8CST4</accession>
<keyword evidence="4" id="KW-1185">Reference proteome</keyword>
<feature type="transmembrane region" description="Helical" evidence="2">
    <location>
        <begin position="49"/>
        <end position="69"/>
    </location>
</feature>
<keyword evidence="2" id="KW-0812">Transmembrane</keyword>
<dbReference type="EMBL" id="CACVKT020006043">
    <property type="protein sequence ID" value="CAC5399608.1"/>
    <property type="molecule type" value="Genomic_DNA"/>
</dbReference>
<evidence type="ECO:0000313" key="4">
    <source>
        <dbReference type="Proteomes" id="UP000507470"/>
    </source>
</evidence>
<gene>
    <name evidence="3" type="ORF">MCOR_33854</name>
</gene>
<reference evidence="3 4" key="1">
    <citation type="submission" date="2020-06" db="EMBL/GenBank/DDBJ databases">
        <authorList>
            <person name="Li R."/>
            <person name="Bekaert M."/>
        </authorList>
    </citation>
    <scope>NUCLEOTIDE SEQUENCE [LARGE SCALE GENOMIC DNA]</scope>
    <source>
        <strain evidence="4">wild</strain>
    </source>
</reference>